<dbReference type="PANTHER" id="PTHR30069:SF39">
    <property type="entry name" value="BLL6183 PROTEIN"/>
    <property type="match status" value="1"/>
</dbReference>
<dbReference type="GO" id="GO:0009279">
    <property type="term" value="C:cell outer membrane"/>
    <property type="evidence" value="ECO:0007669"/>
    <property type="project" value="UniProtKB-SubCell"/>
</dbReference>
<evidence type="ECO:0000256" key="3">
    <source>
        <dbReference type="ARBA" id="ARBA00022452"/>
    </source>
</evidence>
<evidence type="ECO:0000256" key="2">
    <source>
        <dbReference type="ARBA" id="ARBA00022448"/>
    </source>
</evidence>
<comment type="caution">
    <text evidence="14">The sequence shown here is derived from an EMBL/GenBank/DDBJ whole genome shotgun (WGS) entry which is preliminary data.</text>
</comment>
<evidence type="ECO:0000256" key="7">
    <source>
        <dbReference type="ARBA" id="ARBA00023237"/>
    </source>
</evidence>
<dbReference type="SUPFAM" id="SSF56935">
    <property type="entry name" value="Porins"/>
    <property type="match status" value="1"/>
</dbReference>
<dbReference type="Pfam" id="PF00593">
    <property type="entry name" value="TonB_dep_Rec_b-barrel"/>
    <property type="match status" value="1"/>
</dbReference>
<dbReference type="RefSeq" id="WP_133882947.1">
    <property type="nucleotide sequence ID" value="NZ_MWIN01000009.1"/>
</dbReference>
<dbReference type="PROSITE" id="PS52016">
    <property type="entry name" value="TONB_DEPENDENT_REC_3"/>
    <property type="match status" value="1"/>
</dbReference>
<dbReference type="InterPro" id="IPR012910">
    <property type="entry name" value="Plug_dom"/>
</dbReference>
<evidence type="ECO:0000256" key="4">
    <source>
        <dbReference type="ARBA" id="ARBA00022692"/>
    </source>
</evidence>
<evidence type="ECO:0000256" key="10">
    <source>
        <dbReference type="SAM" id="MobiDB-lite"/>
    </source>
</evidence>
<dbReference type="InterPro" id="IPR000531">
    <property type="entry name" value="Beta-barrel_TonB"/>
</dbReference>
<sequence length="768" mass="83505">MKSHLRTASLPALILLALIVAEPVKAEKVDTIEVFADAPIGPAHGDAQRAIGNAQSLDSDDMTRAGHRAIGDALQDLGSVFSTDATGNPFQPDLFYRGYSISPLLGLPQGLAVYQDGVRVNEAFGDTVNFDLIPLIALSRADLVPGSNPVFGRNTLAGALALTTKTGFEAPGLGVVMSGGEFGRRSLSAEYGVASKDLALYVSGETFREDGWRDHSNSRASRLFARGTWLPDSATQLDLSVNSADNRLRGNGAAPLELLDEEGRDAVFTYPDETRPRLALVNLHGSRKMDGDVTVSAGTYYRRNRTRTFNGDGTEFEACEQPGNVPFLCEEEDDDEEVVEDLDGNPVIADDDNDSATQNRSYTRQETYGLSAQIEKPFGAHRVVAGASADFGAIKFDSDTELGRLTDSRGTVGSGIYVGESVVDVHADNDSVGVYLMDTWRATDRLEVVAAGRWNQTTIELRDQIPDGDLSGKHRFSRFNPMLGASFVLVPRWTVFGSASQSTRAPTPVELTCANPDDPCRLPNGFVDDPPLDEVVTRTAELGLRHRGENWSGSVAVFRAVSKDDILFITDGNLTNTGYFDNVGKTLRQGVELGVDWRIGGGFTAGLQLTALTAEFRENFLVNSPNHPLRDEDDEDVPDASTRQVSKGDRIPLIPRLQGRATLGWSNERFDFGLEAVGRGNSRYRGDEANVDSEKVDGFVIVNADASVKLLPQLWLFATVENLFDRDFETFGVYGEGDEVLGDEFEDARRFVGAGAPQMFEAGVRMRF</sequence>
<feature type="chain" id="PRO_5030099518" evidence="11">
    <location>
        <begin position="27"/>
        <end position="768"/>
    </location>
</feature>
<dbReference type="EMBL" id="SOBT01000010">
    <property type="protein sequence ID" value="TDU26782.1"/>
    <property type="molecule type" value="Genomic_DNA"/>
</dbReference>
<dbReference type="OrthoDB" id="5987490at2"/>
<feature type="signal peptide" evidence="11">
    <location>
        <begin position="1"/>
        <end position="26"/>
    </location>
</feature>
<feature type="domain" description="TonB-dependent receptor plug" evidence="13">
    <location>
        <begin position="48"/>
        <end position="159"/>
    </location>
</feature>
<gene>
    <name evidence="14" type="ORF">DFR24_3813</name>
</gene>
<dbReference type="GO" id="GO:0015344">
    <property type="term" value="F:siderophore uptake transmembrane transporter activity"/>
    <property type="evidence" value="ECO:0007669"/>
    <property type="project" value="TreeGrafter"/>
</dbReference>
<dbReference type="InterPro" id="IPR036942">
    <property type="entry name" value="Beta-barrel_TonB_sf"/>
</dbReference>
<evidence type="ECO:0000259" key="12">
    <source>
        <dbReference type="Pfam" id="PF00593"/>
    </source>
</evidence>
<proteinExistence type="inferred from homology"/>
<evidence type="ECO:0000256" key="6">
    <source>
        <dbReference type="ARBA" id="ARBA00023136"/>
    </source>
</evidence>
<evidence type="ECO:0000256" key="1">
    <source>
        <dbReference type="ARBA" id="ARBA00004571"/>
    </source>
</evidence>
<keyword evidence="11" id="KW-0732">Signal</keyword>
<comment type="similarity">
    <text evidence="8 9">Belongs to the TonB-dependent receptor family.</text>
</comment>
<evidence type="ECO:0000313" key="15">
    <source>
        <dbReference type="Proteomes" id="UP000295341"/>
    </source>
</evidence>
<evidence type="ECO:0000256" key="5">
    <source>
        <dbReference type="ARBA" id="ARBA00023077"/>
    </source>
</evidence>
<dbReference type="Pfam" id="PF07715">
    <property type="entry name" value="Plug"/>
    <property type="match status" value="1"/>
</dbReference>
<dbReference type="Gene3D" id="2.170.130.10">
    <property type="entry name" value="TonB-dependent receptor, plug domain"/>
    <property type="match status" value="1"/>
</dbReference>
<evidence type="ECO:0000259" key="13">
    <source>
        <dbReference type="Pfam" id="PF07715"/>
    </source>
</evidence>
<name>A0A4R7P0J1_9GAMM</name>
<keyword evidence="7 8" id="KW-0998">Cell outer membrane</keyword>
<organism evidence="14 15">
    <name type="scientific">Panacagrimonas perspica</name>
    <dbReference type="NCBI Taxonomy" id="381431"/>
    <lineage>
        <taxon>Bacteria</taxon>
        <taxon>Pseudomonadati</taxon>
        <taxon>Pseudomonadota</taxon>
        <taxon>Gammaproteobacteria</taxon>
        <taxon>Nevskiales</taxon>
        <taxon>Nevskiaceae</taxon>
        <taxon>Panacagrimonas</taxon>
    </lineage>
</organism>
<evidence type="ECO:0000256" key="9">
    <source>
        <dbReference type="RuleBase" id="RU003357"/>
    </source>
</evidence>
<keyword evidence="14" id="KW-0675">Receptor</keyword>
<dbReference type="Proteomes" id="UP000295341">
    <property type="component" value="Unassembled WGS sequence"/>
</dbReference>
<evidence type="ECO:0000256" key="8">
    <source>
        <dbReference type="PROSITE-ProRule" id="PRU01360"/>
    </source>
</evidence>
<reference evidence="14 15" key="1">
    <citation type="submission" date="2019-03" db="EMBL/GenBank/DDBJ databases">
        <title>Genomic Encyclopedia of Type Strains, Phase IV (KMG-IV): sequencing the most valuable type-strain genomes for metagenomic binning, comparative biology and taxonomic classification.</title>
        <authorList>
            <person name="Goeker M."/>
        </authorList>
    </citation>
    <scope>NUCLEOTIDE SEQUENCE [LARGE SCALE GENOMIC DNA]</scope>
    <source>
        <strain evidence="14 15">DSM 26377</strain>
    </source>
</reference>
<keyword evidence="15" id="KW-1185">Reference proteome</keyword>
<feature type="domain" description="TonB-dependent receptor-like beta-barrel" evidence="12">
    <location>
        <begin position="227"/>
        <end position="723"/>
    </location>
</feature>
<dbReference type="AlphaFoldDB" id="A0A4R7P0J1"/>
<evidence type="ECO:0000313" key="14">
    <source>
        <dbReference type="EMBL" id="TDU26782.1"/>
    </source>
</evidence>
<dbReference type="Gene3D" id="2.40.170.20">
    <property type="entry name" value="TonB-dependent receptor, beta-barrel domain"/>
    <property type="match status" value="1"/>
</dbReference>
<keyword evidence="3 8" id="KW-1134">Transmembrane beta strand</keyword>
<dbReference type="InterPro" id="IPR037066">
    <property type="entry name" value="Plug_dom_sf"/>
</dbReference>
<comment type="subcellular location">
    <subcellularLocation>
        <location evidence="1 8">Cell outer membrane</location>
        <topology evidence="1 8">Multi-pass membrane protein</topology>
    </subcellularLocation>
</comment>
<keyword evidence="5 9" id="KW-0798">TonB box</keyword>
<feature type="region of interest" description="Disordered" evidence="10">
    <location>
        <begin position="624"/>
        <end position="645"/>
    </location>
</feature>
<dbReference type="InterPro" id="IPR039426">
    <property type="entry name" value="TonB-dep_rcpt-like"/>
</dbReference>
<evidence type="ECO:0000256" key="11">
    <source>
        <dbReference type="SAM" id="SignalP"/>
    </source>
</evidence>
<dbReference type="PANTHER" id="PTHR30069">
    <property type="entry name" value="TONB-DEPENDENT OUTER MEMBRANE RECEPTOR"/>
    <property type="match status" value="1"/>
</dbReference>
<keyword evidence="6 8" id="KW-0472">Membrane</keyword>
<protein>
    <submittedName>
        <fullName evidence="14">Outer membrane receptor protein involved in Fe transport</fullName>
    </submittedName>
</protein>
<dbReference type="GO" id="GO:0044718">
    <property type="term" value="P:siderophore transmembrane transport"/>
    <property type="evidence" value="ECO:0007669"/>
    <property type="project" value="TreeGrafter"/>
</dbReference>
<keyword evidence="2 8" id="KW-0813">Transport</keyword>
<accession>A0A4R7P0J1</accession>
<keyword evidence="4 8" id="KW-0812">Transmembrane</keyword>